<dbReference type="CDD" id="cd06170">
    <property type="entry name" value="LuxR_C_like"/>
    <property type="match status" value="1"/>
</dbReference>
<dbReference type="PROSITE" id="PS00622">
    <property type="entry name" value="HTH_LUXR_1"/>
    <property type="match status" value="1"/>
</dbReference>
<evidence type="ECO:0000256" key="2">
    <source>
        <dbReference type="ARBA" id="ARBA00022553"/>
    </source>
</evidence>
<dbReference type="PROSITE" id="PS50110">
    <property type="entry name" value="RESPONSE_REGULATORY"/>
    <property type="match status" value="1"/>
</dbReference>
<accession>A0A3R5WKA6</accession>
<dbReference type="PANTHER" id="PTHR43214">
    <property type="entry name" value="TWO-COMPONENT RESPONSE REGULATOR"/>
    <property type="match status" value="1"/>
</dbReference>
<dbReference type="PRINTS" id="PR00038">
    <property type="entry name" value="HTHLUXR"/>
</dbReference>
<keyword evidence="2 7" id="KW-0597">Phosphoprotein</keyword>
<dbReference type="GO" id="GO:0006355">
    <property type="term" value="P:regulation of DNA-templated transcription"/>
    <property type="evidence" value="ECO:0007669"/>
    <property type="project" value="InterPro"/>
</dbReference>
<dbReference type="Proteomes" id="UP000283295">
    <property type="component" value="Unassembled WGS sequence"/>
</dbReference>
<dbReference type="SUPFAM" id="SSF52172">
    <property type="entry name" value="CheY-like"/>
    <property type="match status" value="1"/>
</dbReference>
<dbReference type="InterPro" id="IPR039420">
    <property type="entry name" value="WalR-like"/>
</dbReference>
<evidence type="ECO:0000259" key="9">
    <source>
        <dbReference type="PROSITE" id="PS50110"/>
    </source>
</evidence>
<feature type="domain" description="Response regulatory" evidence="9">
    <location>
        <begin position="2"/>
        <end position="118"/>
    </location>
</feature>
<dbReference type="SMART" id="SM00421">
    <property type="entry name" value="HTH_LUXR"/>
    <property type="match status" value="1"/>
</dbReference>
<dbReference type="AlphaFoldDB" id="A0A3R5WKA6"/>
<feature type="domain" description="HTH luxR-type" evidence="8">
    <location>
        <begin position="150"/>
        <end position="215"/>
    </location>
</feature>
<keyword evidence="3" id="KW-0805">Transcription regulation</keyword>
<evidence type="ECO:0000313" key="10">
    <source>
        <dbReference type="EMBL" id="RGS43184.1"/>
    </source>
</evidence>
<dbReference type="Gene3D" id="3.40.50.2300">
    <property type="match status" value="1"/>
</dbReference>
<dbReference type="InterPro" id="IPR000792">
    <property type="entry name" value="Tscrpt_reg_LuxR_C"/>
</dbReference>
<dbReference type="GO" id="GO:0000160">
    <property type="term" value="P:phosphorelay signal transduction system"/>
    <property type="evidence" value="ECO:0007669"/>
    <property type="project" value="InterPro"/>
</dbReference>
<protein>
    <recommendedName>
        <fullName evidence="1">Stage 0 sporulation protein A homolog</fullName>
    </recommendedName>
</protein>
<keyword evidence="5" id="KW-0804">Transcription</keyword>
<dbReference type="InterPro" id="IPR058245">
    <property type="entry name" value="NreC/VraR/RcsB-like_REC"/>
</dbReference>
<dbReference type="SMART" id="SM00448">
    <property type="entry name" value="REC"/>
    <property type="match status" value="1"/>
</dbReference>
<evidence type="ECO:0000313" key="11">
    <source>
        <dbReference type="EMBL" id="RGS43191.1"/>
    </source>
</evidence>
<evidence type="ECO:0000256" key="3">
    <source>
        <dbReference type="ARBA" id="ARBA00023015"/>
    </source>
</evidence>
<evidence type="ECO:0000256" key="1">
    <source>
        <dbReference type="ARBA" id="ARBA00018672"/>
    </source>
</evidence>
<evidence type="ECO:0000256" key="7">
    <source>
        <dbReference type="PROSITE-ProRule" id="PRU00169"/>
    </source>
</evidence>
<gene>
    <name evidence="10" type="ORF">DWX94_05530</name>
    <name evidence="11" type="ORF">DWX94_05575</name>
</gene>
<dbReference type="SUPFAM" id="SSF46894">
    <property type="entry name" value="C-terminal effector domain of the bipartite response regulators"/>
    <property type="match status" value="1"/>
</dbReference>
<name>A0A3R5WKA6_9FIRM</name>
<evidence type="ECO:0000313" key="12">
    <source>
        <dbReference type="Proteomes" id="UP000283295"/>
    </source>
</evidence>
<dbReference type="CDD" id="cd17535">
    <property type="entry name" value="REC_NarL-like"/>
    <property type="match status" value="1"/>
</dbReference>
<dbReference type="InterPro" id="IPR016032">
    <property type="entry name" value="Sig_transdc_resp-reg_C-effctor"/>
</dbReference>
<dbReference type="OrthoDB" id="9779069at2"/>
<evidence type="ECO:0000259" key="8">
    <source>
        <dbReference type="PROSITE" id="PS50043"/>
    </source>
</evidence>
<dbReference type="PANTHER" id="PTHR43214:SF40">
    <property type="entry name" value="TRANSCRIPTIONAL REGULATORY PROTEIN LNRK"/>
    <property type="match status" value="1"/>
</dbReference>
<comment type="caution">
    <text evidence="11">The sequence shown here is derived from an EMBL/GenBank/DDBJ whole genome shotgun (WGS) entry which is preliminary data.</text>
</comment>
<comment type="function">
    <text evidence="6">May play the central regulatory role in sporulation. It may be an element of the effector pathway responsible for the activation of sporulation genes in response to nutritional stress. Spo0A may act in concert with spo0H (a sigma factor) to control the expression of some genes that are critical to the sporulation process.</text>
</comment>
<feature type="modified residue" description="4-aspartylphosphate" evidence="7">
    <location>
        <position position="53"/>
    </location>
</feature>
<evidence type="ECO:0000256" key="5">
    <source>
        <dbReference type="ARBA" id="ARBA00023163"/>
    </source>
</evidence>
<evidence type="ECO:0000256" key="6">
    <source>
        <dbReference type="ARBA" id="ARBA00024867"/>
    </source>
</evidence>
<dbReference type="Pfam" id="PF00196">
    <property type="entry name" value="GerE"/>
    <property type="match status" value="1"/>
</dbReference>
<keyword evidence="4 11" id="KW-0238">DNA-binding</keyword>
<dbReference type="InterPro" id="IPR001789">
    <property type="entry name" value="Sig_transdc_resp-reg_receiver"/>
</dbReference>
<dbReference type="Pfam" id="PF00072">
    <property type="entry name" value="Response_reg"/>
    <property type="match status" value="1"/>
</dbReference>
<dbReference type="EMBL" id="QRVK01000009">
    <property type="protein sequence ID" value="RGS43184.1"/>
    <property type="molecule type" value="Genomic_DNA"/>
</dbReference>
<dbReference type="InterPro" id="IPR011006">
    <property type="entry name" value="CheY-like_superfamily"/>
</dbReference>
<organism evidence="11 12">
    <name type="scientific">Coprococcus eutactus</name>
    <dbReference type="NCBI Taxonomy" id="33043"/>
    <lineage>
        <taxon>Bacteria</taxon>
        <taxon>Bacillati</taxon>
        <taxon>Bacillota</taxon>
        <taxon>Clostridia</taxon>
        <taxon>Lachnospirales</taxon>
        <taxon>Lachnospiraceae</taxon>
        <taxon>Coprococcus</taxon>
    </lineage>
</organism>
<evidence type="ECO:0000256" key="4">
    <source>
        <dbReference type="ARBA" id="ARBA00023125"/>
    </source>
</evidence>
<sequence length="217" mass="24064">MNIVIVDDDQLVALSLQTILEADDNIHVSATGCSGSEAVQLYNKYSPDVLLMDIRMEDMNGLEASEAIIAAHPDARILLLTTFSDDEYIIKALSLGAKGYILKQNFECIAPAVNAVYNGQTVFGEEIIGKLPDLLGHSESHSTDVERSPFADTQYEISSKEMDIIRLVADGLNNKEIASRLFLSEGTVRNYISSILDKLCLRDRTQLACFFYKNLKH</sequence>
<dbReference type="GO" id="GO:0003677">
    <property type="term" value="F:DNA binding"/>
    <property type="evidence" value="ECO:0007669"/>
    <property type="project" value="UniProtKB-KW"/>
</dbReference>
<proteinExistence type="predicted"/>
<reference evidence="11 12" key="1">
    <citation type="submission" date="2018-08" db="EMBL/GenBank/DDBJ databases">
        <title>A genome reference for cultivated species of the human gut microbiota.</title>
        <authorList>
            <person name="Zou Y."/>
            <person name="Xue W."/>
            <person name="Luo G."/>
        </authorList>
    </citation>
    <scope>NUCLEOTIDE SEQUENCE [LARGE SCALE GENOMIC DNA]</scope>
    <source>
        <strain evidence="11 12">AF22-21</strain>
    </source>
</reference>
<dbReference type="EMBL" id="QRVK01000009">
    <property type="protein sequence ID" value="RGS43191.1"/>
    <property type="molecule type" value="Genomic_DNA"/>
</dbReference>
<dbReference type="PROSITE" id="PS50043">
    <property type="entry name" value="HTH_LUXR_2"/>
    <property type="match status" value="1"/>
</dbReference>